<gene>
    <name evidence="2" type="ORF">AWB83_04796</name>
</gene>
<dbReference type="EMBL" id="FCOB02000024">
    <property type="protein sequence ID" value="SAK87196.1"/>
    <property type="molecule type" value="Genomic_DNA"/>
</dbReference>
<protein>
    <submittedName>
        <fullName evidence="2">PadR-like family transcriptional regulator</fullName>
    </submittedName>
</protein>
<name>A0A158CZ24_9BURK</name>
<dbReference type="PANTHER" id="PTHR43252:SF7">
    <property type="entry name" value="TRANSCRIPTIONAL REGULATOR YQJI"/>
    <property type="match status" value="1"/>
</dbReference>
<evidence type="ECO:0000313" key="2">
    <source>
        <dbReference type="EMBL" id="SAK87196.1"/>
    </source>
</evidence>
<dbReference type="STRING" id="1777144.AWB83_04796"/>
<dbReference type="InterPro" id="IPR036390">
    <property type="entry name" value="WH_DNA-bd_sf"/>
</dbReference>
<dbReference type="AlphaFoldDB" id="A0A158CZ24"/>
<feature type="domain" description="Transcription regulator PadR N-terminal" evidence="1">
    <location>
        <begin position="42"/>
        <end position="111"/>
    </location>
</feature>
<evidence type="ECO:0000313" key="3">
    <source>
        <dbReference type="Proteomes" id="UP000054978"/>
    </source>
</evidence>
<dbReference type="Pfam" id="PF03551">
    <property type="entry name" value="PadR"/>
    <property type="match status" value="1"/>
</dbReference>
<keyword evidence="3" id="KW-1185">Reference proteome</keyword>
<dbReference type="Proteomes" id="UP000054978">
    <property type="component" value="Unassembled WGS sequence"/>
</dbReference>
<proteinExistence type="predicted"/>
<dbReference type="OrthoDB" id="9814826at2"/>
<dbReference type="Gene3D" id="1.10.10.10">
    <property type="entry name" value="Winged helix-like DNA-binding domain superfamily/Winged helix DNA-binding domain"/>
    <property type="match status" value="1"/>
</dbReference>
<dbReference type="InterPro" id="IPR036388">
    <property type="entry name" value="WH-like_DNA-bd_sf"/>
</dbReference>
<organism evidence="2 3">
    <name type="scientific">Caballeronia ptereochthonis</name>
    <dbReference type="NCBI Taxonomy" id="1777144"/>
    <lineage>
        <taxon>Bacteria</taxon>
        <taxon>Pseudomonadati</taxon>
        <taxon>Pseudomonadota</taxon>
        <taxon>Betaproteobacteria</taxon>
        <taxon>Burkholderiales</taxon>
        <taxon>Burkholderiaceae</taxon>
        <taxon>Caballeronia</taxon>
    </lineage>
</organism>
<dbReference type="RefSeq" id="WP_087048150.1">
    <property type="nucleotide sequence ID" value="NZ_FCOB02000024.1"/>
</dbReference>
<sequence length="186" mass="20693">MFGRRQQRWPHQDAALRIVRSAQSEQKKRRRIFDSGHLRLAILESIDERTRDGFDVIAALETRCGGLYSPSAGIVYPMLSLLEDQGFIAAHELRGERKRYTITRAGQLHLDENQPFLNAIHARFGASPADGSGSGERSGGASGLREAFARLKQALVLPGRAGHHDAARLEKMQEILTRAAREIEAL</sequence>
<dbReference type="PANTHER" id="PTHR43252">
    <property type="entry name" value="TRANSCRIPTIONAL REGULATOR YQJI"/>
    <property type="match status" value="1"/>
</dbReference>
<dbReference type="InterPro" id="IPR005149">
    <property type="entry name" value="Tscrpt_reg_PadR_N"/>
</dbReference>
<accession>A0A158CZ24</accession>
<dbReference type="SUPFAM" id="SSF46785">
    <property type="entry name" value="Winged helix' DNA-binding domain"/>
    <property type="match status" value="1"/>
</dbReference>
<comment type="caution">
    <text evidence="2">The sequence shown here is derived from an EMBL/GenBank/DDBJ whole genome shotgun (WGS) entry which is preliminary data.</text>
</comment>
<reference evidence="2" key="1">
    <citation type="submission" date="2016-01" db="EMBL/GenBank/DDBJ databases">
        <authorList>
            <person name="Peeters C."/>
        </authorList>
    </citation>
    <scope>NUCLEOTIDE SEQUENCE [LARGE SCALE GENOMIC DNA]</scope>
    <source>
        <strain evidence="2">LMG 29326</strain>
    </source>
</reference>
<evidence type="ECO:0000259" key="1">
    <source>
        <dbReference type="Pfam" id="PF03551"/>
    </source>
</evidence>